<protein>
    <submittedName>
        <fullName evidence="1">Uncharacterized protein</fullName>
    </submittedName>
</protein>
<evidence type="ECO:0000313" key="1">
    <source>
        <dbReference type="EMBL" id="RCX18298.1"/>
    </source>
</evidence>
<reference evidence="1 2" key="1">
    <citation type="submission" date="2018-07" db="EMBL/GenBank/DDBJ databases">
        <title>Genomic Encyclopedia of Type Strains, Phase IV (KMG-IV): sequencing the most valuable type-strain genomes for metagenomic binning, comparative biology and taxonomic classification.</title>
        <authorList>
            <person name="Goeker M."/>
        </authorList>
    </citation>
    <scope>NUCLEOTIDE SEQUENCE [LARGE SCALE GENOMIC DNA]</scope>
    <source>
        <strain evidence="1 2">DSM 27016</strain>
    </source>
</reference>
<dbReference type="AlphaFoldDB" id="A0A369BCH0"/>
<sequence length="386" mass="43301">MKGCEIVAQANRFYKSFLIFANEDDGFSSSGTPSGYAKILVRDGKGVIDLNVHNLKENPDKLTYRLYIMKNDPNSFLSVCMGTIPVQKNKGIMQWEFDADNVGKTGVPIEQFNAAAIQAQEGSGENVKFKYPLSSCKNSVTSWKKLLNEASNAIKGEAKQCAHNDSAAEQQEIDNDKAGTEERNIAAAEEEQSTCEGISEAVEEGCEINHEEQNETLEAPYCSEDDASGDCIAGNDSSPHVPDNTGDLKMPLPDMGMLRSNFNSSFEPYDPFGSNRKDYKWWKVNNPVQLGNIFHQSSIRAPFFFNPLVMMAHYKYRYLIVGIYEDKTKKRDYMVCGIPGVYGVDDKPFGDLCRWVQIEGNKPRYGAFGYWLIYMEPDTGKILEFK</sequence>
<name>A0A369BCH0_9FIRM</name>
<evidence type="ECO:0000313" key="2">
    <source>
        <dbReference type="Proteomes" id="UP000253034"/>
    </source>
</evidence>
<comment type="caution">
    <text evidence="1">The sequence shown here is derived from an EMBL/GenBank/DDBJ whole genome shotgun (WGS) entry which is preliminary data.</text>
</comment>
<proteinExistence type="predicted"/>
<gene>
    <name evidence="1" type="ORF">DFR58_10557</name>
</gene>
<keyword evidence="2" id="KW-1185">Reference proteome</keyword>
<dbReference type="Proteomes" id="UP000253034">
    <property type="component" value="Unassembled WGS sequence"/>
</dbReference>
<dbReference type="EMBL" id="QPJT01000005">
    <property type="protein sequence ID" value="RCX18298.1"/>
    <property type="molecule type" value="Genomic_DNA"/>
</dbReference>
<organism evidence="1 2">
    <name type="scientific">Anaerobacterium chartisolvens</name>
    <dbReference type="NCBI Taxonomy" id="1297424"/>
    <lineage>
        <taxon>Bacteria</taxon>
        <taxon>Bacillati</taxon>
        <taxon>Bacillota</taxon>
        <taxon>Clostridia</taxon>
        <taxon>Eubacteriales</taxon>
        <taxon>Oscillospiraceae</taxon>
        <taxon>Anaerobacterium</taxon>
    </lineage>
</organism>
<accession>A0A369BCH0</accession>